<evidence type="ECO:0000256" key="2">
    <source>
        <dbReference type="SAM" id="Phobius"/>
    </source>
</evidence>
<feature type="compositionally biased region" description="Acidic residues" evidence="1">
    <location>
        <begin position="16"/>
        <end position="25"/>
    </location>
</feature>
<dbReference type="InterPro" id="IPR002372">
    <property type="entry name" value="PQQ_rpt_dom"/>
</dbReference>
<name>A0ABR8TY79_9CELL</name>
<dbReference type="SUPFAM" id="SSF50998">
    <property type="entry name" value="Quinoprotein alcohol dehydrogenase-like"/>
    <property type="match status" value="1"/>
</dbReference>
<sequence>MPFRRREQPRPITFEAVDDLDDGDDLFAPRPGGWGAPGGAPGGRGMPLPDGAAHPGADVATGSAGAGGGTGAVLDASAPDGAAREDAPTDPRARRRRRVLLGGVAAALVLVLGGLTLVDVVRARQAEALLRAVPGGVVGLERPPRELWTVDVGEAWPLVAGELFVVIAADGALVAYDRATGAEAWRHEGLPSPQCGTFDGPSPGSLDARSITCLGWAETEEGAPAFTLPPSSVTILGLDGRTVAERALDPARGDAAVLSTGELARVARDGRDVVVLVEDARTGEVRWTQTVPTRTSDSSCMAYQEDGATVDGWDEVQLYGMYGTLMLLGCDVNASLSSDGTVLSTDLTRMQPLRDGRLLRGGLAESELLDADGTVLWSAQGELMEPLATDGTGPPLLFSRRGPGFVALDEAGDERWTFSGYATQVLLVTRDVTVISSYPGAVAVDSATGEEVWAWRDPAVGGTNGQVAAAFASRGGLTIAYGEDDGAQSRWVSIDVADGSTRWEEQVAVDAWSLFAVGGGVFGTRNGTVVAFG</sequence>
<dbReference type="InterPro" id="IPR011047">
    <property type="entry name" value="Quinoprotein_ADH-like_sf"/>
</dbReference>
<gene>
    <name evidence="4" type="ORF">H9641_06045</name>
</gene>
<feature type="compositionally biased region" description="Basic and acidic residues" evidence="1">
    <location>
        <begin position="82"/>
        <end position="92"/>
    </location>
</feature>
<dbReference type="Proteomes" id="UP000655570">
    <property type="component" value="Unassembled WGS sequence"/>
</dbReference>
<dbReference type="RefSeq" id="WP_191801915.1">
    <property type="nucleotide sequence ID" value="NZ_JACSQF010000004.1"/>
</dbReference>
<dbReference type="InterPro" id="IPR015943">
    <property type="entry name" value="WD40/YVTN_repeat-like_dom_sf"/>
</dbReference>
<feature type="domain" description="Pyrrolo-quinoline quinone repeat" evidence="3">
    <location>
        <begin position="145"/>
        <end position="191"/>
    </location>
</feature>
<proteinExistence type="predicted"/>
<dbReference type="Pfam" id="PF13360">
    <property type="entry name" value="PQQ_2"/>
    <property type="match status" value="2"/>
</dbReference>
<comment type="caution">
    <text evidence="4">The sequence shown here is derived from an EMBL/GenBank/DDBJ whole genome shotgun (WGS) entry which is preliminary data.</text>
</comment>
<dbReference type="Gene3D" id="2.130.10.10">
    <property type="entry name" value="YVTN repeat-like/Quinoprotein amine dehydrogenase"/>
    <property type="match status" value="2"/>
</dbReference>
<keyword evidence="2" id="KW-0472">Membrane</keyword>
<feature type="region of interest" description="Disordered" evidence="1">
    <location>
        <begin position="1"/>
        <end position="94"/>
    </location>
</feature>
<evidence type="ECO:0000259" key="3">
    <source>
        <dbReference type="Pfam" id="PF13360"/>
    </source>
</evidence>
<feature type="transmembrane region" description="Helical" evidence="2">
    <location>
        <begin position="99"/>
        <end position="118"/>
    </location>
</feature>
<feature type="compositionally biased region" description="Gly residues" evidence="1">
    <location>
        <begin position="32"/>
        <end position="45"/>
    </location>
</feature>
<keyword evidence="5" id="KW-1185">Reference proteome</keyword>
<organism evidence="4 5">
    <name type="scientific">Oerskovia merdavium</name>
    <dbReference type="NCBI Taxonomy" id="2762227"/>
    <lineage>
        <taxon>Bacteria</taxon>
        <taxon>Bacillati</taxon>
        <taxon>Actinomycetota</taxon>
        <taxon>Actinomycetes</taxon>
        <taxon>Micrococcales</taxon>
        <taxon>Cellulomonadaceae</taxon>
        <taxon>Oerskovia</taxon>
    </lineage>
</organism>
<keyword evidence="2" id="KW-1133">Transmembrane helix</keyword>
<accession>A0ABR8TY79</accession>
<feature type="domain" description="Pyrrolo-quinoline quinone repeat" evidence="3">
    <location>
        <begin position="369"/>
        <end position="508"/>
    </location>
</feature>
<evidence type="ECO:0000313" key="5">
    <source>
        <dbReference type="Proteomes" id="UP000655570"/>
    </source>
</evidence>
<evidence type="ECO:0000256" key="1">
    <source>
        <dbReference type="SAM" id="MobiDB-lite"/>
    </source>
</evidence>
<evidence type="ECO:0000313" key="4">
    <source>
        <dbReference type="EMBL" id="MBD7980279.1"/>
    </source>
</evidence>
<dbReference type="EMBL" id="JACSQF010000004">
    <property type="protein sequence ID" value="MBD7980279.1"/>
    <property type="molecule type" value="Genomic_DNA"/>
</dbReference>
<keyword evidence="2" id="KW-0812">Transmembrane</keyword>
<reference evidence="4 5" key="1">
    <citation type="submission" date="2020-08" db="EMBL/GenBank/DDBJ databases">
        <title>A Genomic Blueprint of the Chicken Gut Microbiome.</title>
        <authorList>
            <person name="Gilroy R."/>
            <person name="Ravi A."/>
            <person name="Getino M."/>
            <person name="Pursley I."/>
            <person name="Horton D.L."/>
            <person name="Alikhan N.-F."/>
            <person name="Baker D."/>
            <person name="Gharbi K."/>
            <person name="Hall N."/>
            <person name="Watson M."/>
            <person name="Adriaenssens E.M."/>
            <person name="Foster-Nyarko E."/>
            <person name="Jarju S."/>
            <person name="Secka A."/>
            <person name="Antonio M."/>
            <person name="Oren A."/>
            <person name="Chaudhuri R."/>
            <person name="La Ragione R.M."/>
            <person name="Hildebrand F."/>
            <person name="Pallen M.J."/>
        </authorList>
    </citation>
    <scope>NUCLEOTIDE SEQUENCE [LARGE SCALE GENOMIC DNA]</scope>
    <source>
        <strain evidence="4 5">Sa2CUA9</strain>
    </source>
</reference>
<protein>
    <submittedName>
        <fullName evidence="4">PQQ-binding-like beta-propeller repeat protein</fullName>
    </submittedName>
</protein>